<dbReference type="eggNOG" id="COG3193">
    <property type="taxonomic scope" value="Bacteria"/>
</dbReference>
<evidence type="ECO:0000256" key="4">
    <source>
        <dbReference type="ARBA" id="ARBA00023136"/>
    </source>
</evidence>
<keyword evidence="9" id="KW-1185">Reference proteome</keyword>
<evidence type="ECO:0000313" key="9">
    <source>
        <dbReference type="Proteomes" id="UP000001635"/>
    </source>
</evidence>
<evidence type="ECO:0000256" key="5">
    <source>
        <dbReference type="ARBA" id="ARBA00023237"/>
    </source>
</evidence>
<dbReference type="Gene3D" id="1.25.40.390">
    <property type="match status" value="1"/>
</dbReference>
<dbReference type="Pfam" id="PF07980">
    <property type="entry name" value="SusD_RagB"/>
    <property type="match status" value="1"/>
</dbReference>
<dbReference type="Pfam" id="PF14322">
    <property type="entry name" value="SusD-like_3"/>
    <property type="match status" value="1"/>
</dbReference>
<dbReference type="InterPro" id="IPR033985">
    <property type="entry name" value="SusD-like_N"/>
</dbReference>
<name>G0J1D8_CYCMS</name>
<dbReference type="GO" id="GO:0009279">
    <property type="term" value="C:cell outer membrane"/>
    <property type="evidence" value="ECO:0007669"/>
    <property type="project" value="UniProtKB-SubCell"/>
</dbReference>
<evidence type="ECO:0000259" key="7">
    <source>
        <dbReference type="Pfam" id="PF14322"/>
    </source>
</evidence>
<dbReference type="InterPro" id="IPR011990">
    <property type="entry name" value="TPR-like_helical_dom_sf"/>
</dbReference>
<keyword evidence="3" id="KW-0732">Signal</keyword>
<organism evidence="8 9">
    <name type="scientific">Cyclobacterium marinum (strain ATCC 25205 / DSM 745 / LMG 13164 / NCIMB 1802)</name>
    <name type="common">Flectobacillus marinus</name>
    <dbReference type="NCBI Taxonomy" id="880070"/>
    <lineage>
        <taxon>Bacteria</taxon>
        <taxon>Pseudomonadati</taxon>
        <taxon>Bacteroidota</taxon>
        <taxon>Cytophagia</taxon>
        <taxon>Cytophagales</taxon>
        <taxon>Cyclobacteriaceae</taxon>
        <taxon>Cyclobacterium</taxon>
    </lineage>
</organism>
<dbReference type="CDD" id="cd08977">
    <property type="entry name" value="SusD"/>
    <property type="match status" value="1"/>
</dbReference>
<evidence type="ECO:0000256" key="3">
    <source>
        <dbReference type="ARBA" id="ARBA00022729"/>
    </source>
</evidence>
<feature type="domain" description="RagB/SusD" evidence="6">
    <location>
        <begin position="363"/>
        <end position="480"/>
    </location>
</feature>
<comment type="subcellular location">
    <subcellularLocation>
        <location evidence="1">Cell outer membrane</location>
    </subcellularLocation>
</comment>
<evidence type="ECO:0000256" key="1">
    <source>
        <dbReference type="ARBA" id="ARBA00004442"/>
    </source>
</evidence>
<dbReference type="Gene3D" id="2.20.20.130">
    <property type="match status" value="1"/>
</dbReference>
<comment type="similarity">
    <text evidence="2">Belongs to the SusD family.</text>
</comment>
<dbReference type="SUPFAM" id="SSF48452">
    <property type="entry name" value="TPR-like"/>
    <property type="match status" value="1"/>
</dbReference>
<keyword evidence="4" id="KW-0472">Membrane</keyword>
<reference evidence="9" key="1">
    <citation type="submission" date="2011-07" db="EMBL/GenBank/DDBJ databases">
        <title>The complete genome of Cyclobacterium marinum DSM 745.</title>
        <authorList>
            <person name="Lucas S."/>
            <person name="Han J."/>
            <person name="Lapidus A."/>
            <person name="Bruce D."/>
            <person name="Goodwin L."/>
            <person name="Pitluck S."/>
            <person name="Peters L."/>
            <person name="Kyrpides N."/>
            <person name="Mavromatis K."/>
            <person name="Ivanova N."/>
            <person name="Ovchinnikova G."/>
            <person name="Chertkov O."/>
            <person name="Detter J.C."/>
            <person name="Tapia R."/>
            <person name="Han C."/>
            <person name="Land M."/>
            <person name="Hauser L."/>
            <person name="Markowitz V."/>
            <person name="Cheng J.-F."/>
            <person name="Hugenholtz P."/>
            <person name="Woyke T."/>
            <person name="Wu D."/>
            <person name="Tindall B."/>
            <person name="Schuetze A."/>
            <person name="Brambilla E."/>
            <person name="Klenk H.-P."/>
            <person name="Eisen J.A."/>
        </authorList>
    </citation>
    <scope>NUCLEOTIDE SEQUENCE [LARGE SCALE GENOMIC DNA]</scope>
    <source>
        <strain evidence="9">ATCC 25205 / DSM 745 / LMG 13164 / NCIMB 1802</strain>
    </source>
</reference>
<sequence length="480" mass="53321">MIDRMINKIVYSGVAFLLVACTDLTTNPRQSLTPEVALNDVSGYQSVANSMYNRATSFGYYGQTMMIAPEILADNLKTIANTGRYQGEEANSDRDHINIWGLAVYGGINDANLIIEGIDDEEVSGDEDVKSFIKAEAYFMRALFYFDLCRVYGYEPGKEVSGFNLGPIMRLTPTLVASAANEYLSRSTVEEVYEQIESDLLAAIPLVGYAPIGSDGVYYANTGAALTLLARLYLYWGKMAEAEEAASYAMEIMGLLTNGEGLLEADQYVQGFSRAPHPESLFELELRLVDWSDGDGVNNSLNSLVADNEPAAQFIIGASDDLMAAYEEGDVRKNCWSATTREGVEGDVYASRKWTGYKGDFLENLPILRASELYLIRAEARYETNPSGARADINALRSRRGLGAIDNLLSGEALLNRILLERRLEFALEGHRWFDLKRNGKDIPKHDGFLDVPYTDYRILSNIPLDEITLNEKLEQNPGY</sequence>
<dbReference type="EMBL" id="CP002955">
    <property type="protein sequence ID" value="AEL26577.1"/>
    <property type="molecule type" value="Genomic_DNA"/>
</dbReference>
<dbReference type="PROSITE" id="PS51257">
    <property type="entry name" value="PROKAR_LIPOPROTEIN"/>
    <property type="match status" value="1"/>
</dbReference>
<dbReference type="HOGENOM" id="CLU_015553_1_3_10"/>
<dbReference type="Gene3D" id="1.25.40.900">
    <property type="match status" value="1"/>
</dbReference>
<evidence type="ECO:0000313" key="8">
    <source>
        <dbReference type="EMBL" id="AEL26577.1"/>
    </source>
</evidence>
<dbReference type="AlphaFoldDB" id="G0J1D8"/>
<dbReference type="KEGG" id="cmr:Cycma_2839"/>
<accession>G0J1D8</accession>
<feature type="domain" description="SusD-like N-terminal" evidence="7">
    <location>
        <begin position="82"/>
        <end position="234"/>
    </location>
</feature>
<dbReference type="STRING" id="880070.Cycma_2839"/>
<evidence type="ECO:0000259" key="6">
    <source>
        <dbReference type="Pfam" id="PF07980"/>
    </source>
</evidence>
<evidence type="ECO:0000256" key="2">
    <source>
        <dbReference type="ARBA" id="ARBA00006275"/>
    </source>
</evidence>
<gene>
    <name evidence="8" type="ordered locus">Cycma_2839</name>
</gene>
<dbReference type="OrthoDB" id="621570at2"/>
<protein>
    <submittedName>
        <fullName evidence="8">RagB/SusD domain-containing protein</fullName>
    </submittedName>
</protein>
<dbReference type="Proteomes" id="UP000001635">
    <property type="component" value="Chromosome"/>
</dbReference>
<keyword evidence="5" id="KW-0998">Cell outer membrane</keyword>
<dbReference type="InterPro" id="IPR012944">
    <property type="entry name" value="SusD_RagB_dom"/>
</dbReference>
<proteinExistence type="inferred from homology"/>